<evidence type="ECO:0000313" key="1">
    <source>
        <dbReference type="EMBL" id="KAJ1675508.1"/>
    </source>
</evidence>
<keyword evidence="2" id="KW-1185">Reference proteome</keyword>
<evidence type="ECO:0000313" key="2">
    <source>
        <dbReference type="Proteomes" id="UP001145114"/>
    </source>
</evidence>
<gene>
    <name evidence="1" type="ORF">EV182_001129</name>
</gene>
<reference evidence="1" key="1">
    <citation type="submission" date="2022-06" db="EMBL/GenBank/DDBJ databases">
        <title>Phylogenomic reconstructions and comparative analyses of Kickxellomycotina fungi.</title>
        <authorList>
            <person name="Reynolds N.K."/>
            <person name="Stajich J.E."/>
            <person name="Barry K."/>
            <person name="Grigoriev I.V."/>
            <person name="Crous P."/>
            <person name="Smith M.E."/>
        </authorList>
    </citation>
    <scope>NUCLEOTIDE SEQUENCE</scope>
    <source>
        <strain evidence="1">RSA 2271</strain>
    </source>
</reference>
<organism evidence="1 2">
    <name type="scientific">Spiromyces aspiralis</name>
    <dbReference type="NCBI Taxonomy" id="68401"/>
    <lineage>
        <taxon>Eukaryota</taxon>
        <taxon>Fungi</taxon>
        <taxon>Fungi incertae sedis</taxon>
        <taxon>Zoopagomycota</taxon>
        <taxon>Kickxellomycotina</taxon>
        <taxon>Kickxellomycetes</taxon>
        <taxon>Kickxellales</taxon>
        <taxon>Kickxellaceae</taxon>
        <taxon>Spiromyces</taxon>
    </lineage>
</organism>
<sequence length="209" mass="22936">MLVSPTHPQGAPLPPDKLLGKGQLPTPAVSVKFTLMPAKHACTESNYEFDLKARPSATTTANPAPPTTKAMAPTPKEACDTTENLWQTVGKPKSFANVIKAHPSTPSHPPQKYGVYLYSTHDSQRLTNILVILNDQIFHWGTHNSQFICNVIITESTPMDDSAKIKVQLTKLGKVKAFSKHIDKSGKWSGEWGCMLMTLEPLPNKLPKL</sequence>
<comment type="caution">
    <text evidence="1">The sequence shown here is derived from an EMBL/GenBank/DDBJ whole genome shotgun (WGS) entry which is preliminary data.</text>
</comment>
<dbReference type="Proteomes" id="UP001145114">
    <property type="component" value="Unassembled WGS sequence"/>
</dbReference>
<protein>
    <submittedName>
        <fullName evidence="1">Uncharacterized protein</fullName>
    </submittedName>
</protein>
<feature type="non-terminal residue" evidence="1">
    <location>
        <position position="209"/>
    </location>
</feature>
<name>A0ACC1HG18_9FUNG</name>
<dbReference type="EMBL" id="JAMZIH010005275">
    <property type="protein sequence ID" value="KAJ1675508.1"/>
    <property type="molecule type" value="Genomic_DNA"/>
</dbReference>
<accession>A0ACC1HG18</accession>
<proteinExistence type="predicted"/>